<keyword evidence="17" id="KW-1185">Reference proteome</keyword>
<dbReference type="GO" id="GO:0000156">
    <property type="term" value="F:phosphorelay response regulator activity"/>
    <property type="evidence" value="ECO:0007669"/>
    <property type="project" value="TreeGrafter"/>
</dbReference>
<dbReference type="PROSITE" id="PS50109">
    <property type="entry name" value="HIS_KIN"/>
    <property type="match status" value="1"/>
</dbReference>
<dbReference type="Proteomes" id="UP000642488">
    <property type="component" value="Unassembled WGS sequence"/>
</dbReference>
<gene>
    <name evidence="16" type="ORF">ILP92_01765</name>
</gene>
<keyword evidence="6 13" id="KW-0812">Transmembrane</keyword>
<dbReference type="InterPro" id="IPR003661">
    <property type="entry name" value="HisK_dim/P_dom"/>
</dbReference>
<evidence type="ECO:0000256" key="7">
    <source>
        <dbReference type="ARBA" id="ARBA00022741"/>
    </source>
</evidence>
<reference evidence="16" key="1">
    <citation type="submission" date="2020-12" db="EMBL/GenBank/DDBJ databases">
        <title>Bacterial taxonomy.</title>
        <authorList>
            <person name="Pan X."/>
        </authorList>
    </citation>
    <scope>NUCLEOTIDE SEQUENCE</scope>
    <source>
        <strain evidence="16">KCTC 52957</strain>
    </source>
</reference>
<dbReference type="InterPro" id="IPR036890">
    <property type="entry name" value="HATPase_C_sf"/>
</dbReference>
<dbReference type="GO" id="GO:0005524">
    <property type="term" value="F:ATP binding"/>
    <property type="evidence" value="ECO:0007669"/>
    <property type="project" value="UniProtKB-KW"/>
</dbReference>
<evidence type="ECO:0000313" key="17">
    <source>
        <dbReference type="Proteomes" id="UP000642488"/>
    </source>
</evidence>
<dbReference type="SUPFAM" id="SSF55785">
    <property type="entry name" value="PYP-like sensor domain (PAS domain)"/>
    <property type="match status" value="1"/>
</dbReference>
<keyword evidence="8" id="KW-0418">Kinase</keyword>
<dbReference type="InterPro" id="IPR050351">
    <property type="entry name" value="BphY/WalK/GraS-like"/>
</dbReference>
<dbReference type="PANTHER" id="PTHR42878">
    <property type="entry name" value="TWO-COMPONENT HISTIDINE KINASE"/>
    <property type="match status" value="1"/>
</dbReference>
<evidence type="ECO:0000256" key="11">
    <source>
        <dbReference type="ARBA" id="ARBA00023012"/>
    </source>
</evidence>
<dbReference type="SUPFAM" id="SSF47384">
    <property type="entry name" value="Homodimeric domain of signal transducing histidine kinase"/>
    <property type="match status" value="1"/>
</dbReference>
<dbReference type="GO" id="GO:0016020">
    <property type="term" value="C:membrane"/>
    <property type="evidence" value="ECO:0007669"/>
    <property type="project" value="UniProtKB-SubCell"/>
</dbReference>
<keyword evidence="4" id="KW-0597">Phosphoprotein</keyword>
<dbReference type="Pfam" id="PF00512">
    <property type="entry name" value="HisKA"/>
    <property type="match status" value="1"/>
</dbReference>
<dbReference type="AlphaFoldDB" id="A0A934MB96"/>
<evidence type="ECO:0000259" key="14">
    <source>
        <dbReference type="PROSITE" id="PS50109"/>
    </source>
</evidence>
<dbReference type="SMART" id="SM00388">
    <property type="entry name" value="HisKA"/>
    <property type="match status" value="1"/>
</dbReference>
<dbReference type="Gene3D" id="3.30.565.10">
    <property type="entry name" value="Histidine kinase-like ATPase, C-terminal domain"/>
    <property type="match status" value="1"/>
</dbReference>
<feature type="transmembrane region" description="Helical" evidence="13">
    <location>
        <begin position="35"/>
        <end position="56"/>
    </location>
</feature>
<evidence type="ECO:0000256" key="13">
    <source>
        <dbReference type="SAM" id="Phobius"/>
    </source>
</evidence>
<keyword evidence="11" id="KW-0902">Two-component regulatory system</keyword>
<dbReference type="SMART" id="SM00091">
    <property type="entry name" value="PAS"/>
    <property type="match status" value="1"/>
</dbReference>
<organism evidence="16 17">
    <name type="scientific">Palleronia pontilimi</name>
    <dbReference type="NCBI Taxonomy" id="1964209"/>
    <lineage>
        <taxon>Bacteria</taxon>
        <taxon>Pseudomonadati</taxon>
        <taxon>Pseudomonadota</taxon>
        <taxon>Alphaproteobacteria</taxon>
        <taxon>Rhodobacterales</taxon>
        <taxon>Roseobacteraceae</taxon>
        <taxon>Palleronia</taxon>
    </lineage>
</organism>
<evidence type="ECO:0000256" key="1">
    <source>
        <dbReference type="ARBA" id="ARBA00000085"/>
    </source>
</evidence>
<comment type="catalytic activity">
    <reaction evidence="1">
        <text>ATP + protein L-histidine = ADP + protein N-phospho-L-histidine.</text>
        <dbReference type="EC" id="2.7.13.3"/>
    </reaction>
</comment>
<comment type="caution">
    <text evidence="16">The sequence shown here is derived from an EMBL/GenBank/DDBJ whole genome shotgun (WGS) entry which is preliminary data.</text>
</comment>
<dbReference type="EC" id="2.7.13.3" evidence="3"/>
<dbReference type="EMBL" id="JAEKPD010000001">
    <property type="protein sequence ID" value="MBJ3761478.1"/>
    <property type="molecule type" value="Genomic_DNA"/>
</dbReference>
<dbReference type="Gene3D" id="3.30.450.20">
    <property type="entry name" value="PAS domain"/>
    <property type="match status" value="1"/>
</dbReference>
<dbReference type="PRINTS" id="PR00344">
    <property type="entry name" value="BCTRLSENSOR"/>
</dbReference>
<comment type="subcellular location">
    <subcellularLocation>
        <location evidence="2">Membrane</location>
        <topology evidence="2">Multi-pass membrane protein</topology>
    </subcellularLocation>
</comment>
<sequence length="744" mass="79821">MTLADPSVPARPAARMRHLPRWRSPVVLRSLRGRIICLTVALSYLAAALMGGLAYLRSTEIALETSIASIGGESRVLAARLDGQISAVGDDVLVLSRAPAIAGTLRARQNGGIDPRDQSSLEALERRLLKLFGSVMLSRGDYRSIALDGIWTGGPGLVGMVRGPNGLVSMANDREGPRVPVTQLRRWAAGLQSGDVLMVREGGDGATGLRFVTPITHAGPTIALLSIVVAPDALFAPLLKDAPADTSILMRSAESQPIALAGRTWRDDLRLSGEDRDILRDWMRDGGFTSVTPGKTGGIVFLSSVDAPQWLRGDGLGVALPVDRPTLLAPARPAQRTTLIMAITLFILALTVSLISARIMTRPLGELTKILSSTRTLDDLMDLPTRRRDEIGELSRAFAGLAARLATAEARAGEILDAVHEGVLTFDGQGVVRSANPAAREMLDDSALGRPIADLIPVAPPDLREDQSEGPQGWTQTYSDGRKAYLEVVYGDRTPGPNGFTIAVLRDVTQARELAQMKEEFLATASHELRTPLTAVKSGLVLLRHAISGKIDESDTQLLTLALSNAQRLSRLVDDILSIEKAAAGKLDFHFRALALNGFLGDLARDQQALAQAHRVSFIYDDCDEILTVDVDPDRLEQVIINLLSNAAKFSPAGAEVIIGLQRRGEAVARISVTDHGPGIAEGFRARIFQRFASKDSQASSVQAGTGLGLNIARTLTQSMNGAIGFDTREGHGTTFWVDIPLRR</sequence>
<dbReference type="Pfam" id="PF13188">
    <property type="entry name" value="PAS_8"/>
    <property type="match status" value="1"/>
</dbReference>
<keyword evidence="12 13" id="KW-0472">Membrane</keyword>
<keyword evidence="10 13" id="KW-1133">Transmembrane helix</keyword>
<evidence type="ECO:0000256" key="6">
    <source>
        <dbReference type="ARBA" id="ARBA00022692"/>
    </source>
</evidence>
<dbReference type="GO" id="GO:0030295">
    <property type="term" value="F:protein kinase activator activity"/>
    <property type="evidence" value="ECO:0007669"/>
    <property type="project" value="TreeGrafter"/>
</dbReference>
<feature type="domain" description="Histidine kinase" evidence="14">
    <location>
        <begin position="524"/>
        <end position="744"/>
    </location>
</feature>
<dbReference type="InterPro" id="IPR004358">
    <property type="entry name" value="Sig_transdc_His_kin-like_C"/>
</dbReference>
<feature type="domain" description="HAMP" evidence="15">
    <location>
        <begin position="358"/>
        <end position="410"/>
    </location>
</feature>
<dbReference type="PROSITE" id="PS50885">
    <property type="entry name" value="HAMP"/>
    <property type="match status" value="1"/>
</dbReference>
<keyword evidence="5" id="KW-0808">Transferase</keyword>
<dbReference type="SMART" id="SM00304">
    <property type="entry name" value="HAMP"/>
    <property type="match status" value="1"/>
</dbReference>
<keyword evidence="9" id="KW-0067">ATP-binding</keyword>
<evidence type="ECO:0000256" key="5">
    <source>
        <dbReference type="ARBA" id="ARBA00022679"/>
    </source>
</evidence>
<dbReference type="InterPro" id="IPR003660">
    <property type="entry name" value="HAMP_dom"/>
</dbReference>
<evidence type="ECO:0000256" key="12">
    <source>
        <dbReference type="ARBA" id="ARBA00023136"/>
    </source>
</evidence>
<evidence type="ECO:0000256" key="4">
    <source>
        <dbReference type="ARBA" id="ARBA00022553"/>
    </source>
</evidence>
<accession>A0A934MB96</accession>
<dbReference type="SMART" id="SM00387">
    <property type="entry name" value="HATPase_c"/>
    <property type="match status" value="1"/>
</dbReference>
<dbReference type="InterPro" id="IPR035965">
    <property type="entry name" value="PAS-like_dom_sf"/>
</dbReference>
<dbReference type="Pfam" id="PF02518">
    <property type="entry name" value="HATPase_c"/>
    <property type="match status" value="1"/>
</dbReference>
<evidence type="ECO:0000256" key="10">
    <source>
        <dbReference type="ARBA" id="ARBA00022989"/>
    </source>
</evidence>
<dbReference type="FunFam" id="3.30.565.10:FF:000006">
    <property type="entry name" value="Sensor histidine kinase WalK"/>
    <property type="match status" value="1"/>
</dbReference>
<feature type="transmembrane region" description="Helical" evidence="13">
    <location>
        <begin position="339"/>
        <end position="360"/>
    </location>
</feature>
<evidence type="ECO:0000256" key="9">
    <source>
        <dbReference type="ARBA" id="ARBA00022840"/>
    </source>
</evidence>
<dbReference type="Gene3D" id="6.10.340.10">
    <property type="match status" value="1"/>
</dbReference>
<dbReference type="CDD" id="cd00130">
    <property type="entry name" value="PAS"/>
    <property type="match status" value="1"/>
</dbReference>
<keyword evidence="7" id="KW-0547">Nucleotide-binding</keyword>
<dbReference type="InterPro" id="IPR003594">
    <property type="entry name" value="HATPase_dom"/>
</dbReference>
<evidence type="ECO:0000256" key="3">
    <source>
        <dbReference type="ARBA" id="ARBA00012438"/>
    </source>
</evidence>
<dbReference type="CDD" id="cd06225">
    <property type="entry name" value="HAMP"/>
    <property type="match status" value="1"/>
</dbReference>
<dbReference type="InterPro" id="IPR000014">
    <property type="entry name" value="PAS"/>
</dbReference>
<dbReference type="SUPFAM" id="SSF55874">
    <property type="entry name" value="ATPase domain of HSP90 chaperone/DNA topoisomerase II/histidine kinase"/>
    <property type="match status" value="1"/>
</dbReference>
<dbReference type="RefSeq" id="WP_198914638.1">
    <property type="nucleotide sequence ID" value="NZ_JAEKPD010000001.1"/>
</dbReference>
<protein>
    <recommendedName>
        <fullName evidence="3">histidine kinase</fullName>
        <ecNumber evidence="3">2.7.13.3</ecNumber>
    </recommendedName>
</protein>
<dbReference type="CDD" id="cd00082">
    <property type="entry name" value="HisKA"/>
    <property type="match status" value="1"/>
</dbReference>
<dbReference type="GO" id="GO:0007234">
    <property type="term" value="P:osmosensory signaling via phosphorelay pathway"/>
    <property type="evidence" value="ECO:0007669"/>
    <property type="project" value="TreeGrafter"/>
</dbReference>
<name>A0A934MB96_9RHOB</name>
<dbReference type="Gene3D" id="1.10.287.130">
    <property type="match status" value="1"/>
</dbReference>
<evidence type="ECO:0000313" key="16">
    <source>
        <dbReference type="EMBL" id="MBJ3761478.1"/>
    </source>
</evidence>
<evidence type="ECO:0000256" key="2">
    <source>
        <dbReference type="ARBA" id="ARBA00004141"/>
    </source>
</evidence>
<evidence type="ECO:0000256" key="8">
    <source>
        <dbReference type="ARBA" id="ARBA00022777"/>
    </source>
</evidence>
<dbReference type="GO" id="GO:0000155">
    <property type="term" value="F:phosphorelay sensor kinase activity"/>
    <property type="evidence" value="ECO:0007669"/>
    <property type="project" value="InterPro"/>
</dbReference>
<proteinExistence type="predicted"/>
<dbReference type="InterPro" id="IPR036097">
    <property type="entry name" value="HisK_dim/P_sf"/>
</dbReference>
<evidence type="ECO:0000259" key="15">
    <source>
        <dbReference type="PROSITE" id="PS50885"/>
    </source>
</evidence>
<dbReference type="PANTHER" id="PTHR42878:SF7">
    <property type="entry name" value="SENSOR HISTIDINE KINASE GLRK"/>
    <property type="match status" value="1"/>
</dbReference>
<dbReference type="InterPro" id="IPR005467">
    <property type="entry name" value="His_kinase_dom"/>
</dbReference>